<dbReference type="Proteomes" id="UP000076661">
    <property type="component" value="Unassembled WGS sequence"/>
</dbReference>
<gene>
    <name evidence="4" type="ORF">N478_21385</name>
</gene>
<evidence type="ECO:0000259" key="3">
    <source>
        <dbReference type="PROSITE" id="PS51755"/>
    </source>
</evidence>
<keyword evidence="1 2" id="KW-0238">DNA-binding</keyword>
<dbReference type="InterPro" id="IPR036388">
    <property type="entry name" value="WH-like_DNA-bd_sf"/>
</dbReference>
<dbReference type="Gene3D" id="1.10.10.10">
    <property type="entry name" value="Winged helix-like DNA-binding domain superfamily/Winged helix DNA-binding domain"/>
    <property type="match status" value="1"/>
</dbReference>
<sequence>MSNSLPNLSNHVPKETPIRFYFLHWCFDCEKDELWNCETHSATKLEPQVARLLTIFLTQQGQVISREKLNDTLWPNTIVEANSLYQLLTKLRKELKDNARSPNYIKTVPKKGYLFLPQISHDSPHSTLSPNDDNLREKATHPDLVAPLHTRLKNKLLKHCWTLLFATGACFSAIAFFSTTPTKVSPPSYERHDITYDLGVEFNIAAHQDQDLLAYVEKFNTLEITDKSGKKQFKKTFNTRIAHPTWHPYEEKLAFWQYQKDACILHIGNSRAEILHSSDPIPCHLITPPSWKSADELVLTITERHGKKAYLYRHKHNQLIKLPLPKEPDESYIGAVRAWEGKVYYLIVDAKFHSRLVSLDGKVHMTWTFPVWLFNFDPAQQSIISNDGSAHHNLIGKYRNGQTYPVFATTQGIFTSLSVDNAGDIYTAAESWQVNIRDEYNLPIFSSSSIDYLPVTNKLGETVFMSRRTGYCEIYLHSGNEVKQLSFHKGHEYVDFLAWDPMLSKILANRDRFLVLYDRADVLTNFHSQHQKPLKQFGWRTNQTVWSTDGMSVNTFDLDGHLLSKTNFESDFIIYHTEDKSWIVIKDGTLYRATSLINFEEQKQALAKLPQEALNVIKNPRLKNGELFWQSAWSKTDLIWQVSLNAPYKVTNIKQEPLIWHYDIAPDGALLVAKMESVESDIKLIKPQTKLTK</sequence>
<dbReference type="PROSITE" id="PS51755">
    <property type="entry name" value="OMPR_PHOB"/>
    <property type="match status" value="1"/>
</dbReference>
<dbReference type="CDD" id="cd00383">
    <property type="entry name" value="trans_reg_C"/>
    <property type="match status" value="1"/>
</dbReference>
<dbReference type="Pfam" id="PF00486">
    <property type="entry name" value="Trans_reg_C"/>
    <property type="match status" value="1"/>
</dbReference>
<name>A0A161YSV4_9GAMM</name>
<dbReference type="InterPro" id="IPR001867">
    <property type="entry name" value="OmpR/PhoB-type_DNA-bd"/>
</dbReference>
<organism evidence="4 5">
    <name type="scientific">Pseudoalteromonas luteoviolacea S4060-1</name>
    <dbReference type="NCBI Taxonomy" id="1365257"/>
    <lineage>
        <taxon>Bacteria</taxon>
        <taxon>Pseudomonadati</taxon>
        <taxon>Pseudomonadota</taxon>
        <taxon>Gammaproteobacteria</taxon>
        <taxon>Alteromonadales</taxon>
        <taxon>Pseudoalteromonadaceae</taxon>
        <taxon>Pseudoalteromonas</taxon>
    </lineage>
</organism>
<dbReference type="AlphaFoldDB" id="A0A161YSV4"/>
<proteinExistence type="predicted"/>
<dbReference type="GO" id="GO:0003677">
    <property type="term" value="F:DNA binding"/>
    <property type="evidence" value="ECO:0007669"/>
    <property type="project" value="UniProtKB-UniRule"/>
</dbReference>
<dbReference type="EMBL" id="AUXX01000022">
    <property type="protein sequence ID" value="KZN65332.1"/>
    <property type="molecule type" value="Genomic_DNA"/>
</dbReference>
<dbReference type="SMART" id="SM00862">
    <property type="entry name" value="Trans_reg_C"/>
    <property type="match status" value="1"/>
</dbReference>
<feature type="DNA-binding region" description="OmpR/PhoB-type" evidence="2">
    <location>
        <begin position="17"/>
        <end position="117"/>
    </location>
</feature>
<dbReference type="PATRIC" id="fig|1365257.3.peg.2975"/>
<dbReference type="GO" id="GO:0006355">
    <property type="term" value="P:regulation of DNA-templated transcription"/>
    <property type="evidence" value="ECO:0007669"/>
    <property type="project" value="InterPro"/>
</dbReference>
<protein>
    <recommendedName>
        <fullName evidence="3">OmpR/PhoB-type domain-containing protein</fullName>
    </recommendedName>
</protein>
<dbReference type="GO" id="GO:0000160">
    <property type="term" value="P:phosphorelay signal transduction system"/>
    <property type="evidence" value="ECO:0007669"/>
    <property type="project" value="InterPro"/>
</dbReference>
<evidence type="ECO:0000313" key="4">
    <source>
        <dbReference type="EMBL" id="KZN65332.1"/>
    </source>
</evidence>
<dbReference type="SUPFAM" id="SSF46894">
    <property type="entry name" value="C-terminal effector domain of the bipartite response regulators"/>
    <property type="match status" value="1"/>
</dbReference>
<comment type="caution">
    <text evidence="4">The sequence shown here is derived from an EMBL/GenBank/DDBJ whole genome shotgun (WGS) entry which is preliminary data.</text>
</comment>
<reference evidence="4 5" key="1">
    <citation type="submission" date="2013-07" db="EMBL/GenBank/DDBJ databases">
        <title>Comparative Genomic and Metabolomic Analysis of Twelve Strains of Pseudoalteromonas luteoviolacea.</title>
        <authorList>
            <person name="Vynne N.G."/>
            <person name="Mansson M."/>
            <person name="Gram L."/>
        </authorList>
    </citation>
    <scope>NUCLEOTIDE SEQUENCE [LARGE SCALE GENOMIC DNA]</scope>
    <source>
        <strain evidence="4 5">S4060-1</strain>
    </source>
</reference>
<dbReference type="SUPFAM" id="SSF82171">
    <property type="entry name" value="DPP6 N-terminal domain-like"/>
    <property type="match status" value="1"/>
</dbReference>
<evidence type="ECO:0000256" key="1">
    <source>
        <dbReference type="ARBA" id="ARBA00023125"/>
    </source>
</evidence>
<dbReference type="RefSeq" id="WP_081225513.1">
    <property type="nucleotide sequence ID" value="NZ_AUXX01000022.1"/>
</dbReference>
<dbReference type="InterPro" id="IPR016032">
    <property type="entry name" value="Sig_transdc_resp-reg_C-effctor"/>
</dbReference>
<evidence type="ECO:0000256" key="2">
    <source>
        <dbReference type="PROSITE-ProRule" id="PRU01091"/>
    </source>
</evidence>
<evidence type="ECO:0000313" key="5">
    <source>
        <dbReference type="Proteomes" id="UP000076661"/>
    </source>
</evidence>
<accession>A0A161YSV4</accession>
<feature type="domain" description="OmpR/PhoB-type" evidence="3">
    <location>
        <begin position="17"/>
        <end position="117"/>
    </location>
</feature>